<name>A0ABW9AKR5_9BURK</name>
<organism evidence="3 4">
    <name type="scientific">Paraburkholderia dipogonis</name>
    <dbReference type="NCBI Taxonomy" id="1211383"/>
    <lineage>
        <taxon>Bacteria</taxon>
        <taxon>Pseudomonadati</taxon>
        <taxon>Pseudomonadota</taxon>
        <taxon>Betaproteobacteria</taxon>
        <taxon>Burkholderiales</taxon>
        <taxon>Burkholderiaceae</taxon>
        <taxon>Paraburkholderia</taxon>
    </lineage>
</organism>
<dbReference type="EMBL" id="JAQQEZ010000005">
    <property type="protein sequence ID" value="MFM0001192.1"/>
    <property type="molecule type" value="Genomic_DNA"/>
</dbReference>
<sequence length="365" mass="39807">MAGLRGVAGRGLAAVRRAYRIAPQAGKTFEIAPLTITVYPGGMTGPAQVTTPALKLVATLPPGAEGMTTFFAAPKLTVEQKIEPAPGHLAVGAPLTRTITQRAAGTESMLIPPAILADVAGLKRYAKPAATRNIVEDRAGLVAGERTDSASYVADRKGNYNLPPVRIEWWNTTTRRKEKIVLPAVRFSAAAVREKPLFELPVDAMREGMPHQIVVIHARQVIVGCAVVLGMILLIALRARVGSFVRRSDRVVSQARKRWLASDALAWRKLAMAARKGEWRRTIPALYAWMDRGGDFGRPARFENIDATGDQDAASLIAAVESNYAGDDARRRPRWKEIGAVLRRSANRARTKRKDDTLPGPLNRY</sequence>
<feature type="region of interest" description="Disordered" evidence="1">
    <location>
        <begin position="346"/>
        <end position="365"/>
    </location>
</feature>
<protein>
    <recommendedName>
        <fullName evidence="5">Protein BatD</fullName>
    </recommendedName>
</protein>
<gene>
    <name evidence="3" type="ORF">PQR57_09200</name>
</gene>
<keyword evidence="2" id="KW-1133">Transmembrane helix</keyword>
<dbReference type="InterPro" id="IPR025738">
    <property type="entry name" value="BatD"/>
</dbReference>
<dbReference type="PANTHER" id="PTHR40940:SF1">
    <property type="entry name" value="PROTEIN BATD"/>
    <property type="match status" value="1"/>
</dbReference>
<reference evidence="3 4" key="1">
    <citation type="journal article" date="2024" name="Chem. Sci.">
        <title>Discovery of megapolipeptins by genome mining of a Burkholderiales bacteria collection.</title>
        <authorList>
            <person name="Paulo B.S."/>
            <person name="Recchia M.J.J."/>
            <person name="Lee S."/>
            <person name="Fergusson C.H."/>
            <person name="Romanowski S.B."/>
            <person name="Hernandez A."/>
            <person name="Krull N."/>
            <person name="Liu D.Y."/>
            <person name="Cavanagh H."/>
            <person name="Bos A."/>
            <person name="Gray C.A."/>
            <person name="Murphy B.T."/>
            <person name="Linington R.G."/>
            <person name="Eustaquio A.S."/>
        </authorList>
    </citation>
    <scope>NUCLEOTIDE SEQUENCE [LARGE SCALE GENOMIC DNA]</scope>
    <source>
        <strain evidence="3 4">RL17-350-BIC-A</strain>
    </source>
</reference>
<dbReference type="PANTHER" id="PTHR40940">
    <property type="entry name" value="PROTEIN BATD-RELATED"/>
    <property type="match status" value="1"/>
</dbReference>
<accession>A0ABW9AKR5</accession>
<evidence type="ECO:0008006" key="5">
    <source>
        <dbReference type="Google" id="ProtNLM"/>
    </source>
</evidence>
<keyword evidence="2" id="KW-0812">Transmembrane</keyword>
<keyword evidence="4" id="KW-1185">Reference proteome</keyword>
<evidence type="ECO:0000256" key="2">
    <source>
        <dbReference type="SAM" id="Phobius"/>
    </source>
</evidence>
<proteinExistence type="predicted"/>
<evidence type="ECO:0000256" key="1">
    <source>
        <dbReference type="SAM" id="MobiDB-lite"/>
    </source>
</evidence>
<dbReference type="RefSeq" id="WP_408176652.1">
    <property type="nucleotide sequence ID" value="NZ_JAQQEZ010000005.1"/>
</dbReference>
<evidence type="ECO:0000313" key="3">
    <source>
        <dbReference type="EMBL" id="MFM0001192.1"/>
    </source>
</evidence>
<dbReference type="Proteomes" id="UP001629230">
    <property type="component" value="Unassembled WGS sequence"/>
</dbReference>
<evidence type="ECO:0000313" key="4">
    <source>
        <dbReference type="Proteomes" id="UP001629230"/>
    </source>
</evidence>
<feature type="transmembrane region" description="Helical" evidence="2">
    <location>
        <begin position="221"/>
        <end position="241"/>
    </location>
</feature>
<comment type="caution">
    <text evidence="3">The sequence shown here is derived from an EMBL/GenBank/DDBJ whole genome shotgun (WGS) entry which is preliminary data.</text>
</comment>
<keyword evidence="2" id="KW-0472">Membrane</keyword>